<comment type="similarity">
    <text evidence="4">Belongs to the glutathione peroxidase family.</text>
</comment>
<feature type="domain" description="Origin recognition complex subunit 3 insertion" evidence="28">
    <location>
        <begin position="1400"/>
        <end position="1551"/>
    </location>
</feature>
<keyword evidence="10" id="KW-0554">One-carbon metabolism</keyword>
<dbReference type="SUPFAM" id="SSF52540">
    <property type="entry name" value="P-loop containing nucleoside triphosphate hydrolases"/>
    <property type="match status" value="1"/>
</dbReference>
<accession>A0A498MS17</accession>
<comment type="similarity">
    <text evidence="5">In the C-terminal section; belongs to the formate--tetrahydrofolate ligase family.</text>
</comment>
<dbReference type="HAMAP" id="MF_01576">
    <property type="entry name" value="THF_DHG_CYH"/>
    <property type="match status" value="1"/>
</dbReference>
<dbReference type="GO" id="GO:0003688">
    <property type="term" value="F:DNA replication origin binding"/>
    <property type="evidence" value="ECO:0007669"/>
    <property type="project" value="TreeGrafter"/>
</dbReference>
<dbReference type="SUPFAM" id="SSF53223">
    <property type="entry name" value="Aminoacid dehydrogenase-like, N-terminal domain"/>
    <property type="match status" value="1"/>
</dbReference>
<keyword evidence="9" id="KW-0575">Peroxidase</keyword>
<evidence type="ECO:0000256" key="19">
    <source>
        <dbReference type="ARBA" id="ARBA00023180"/>
    </source>
</evidence>
<dbReference type="GO" id="GO:0006270">
    <property type="term" value="P:DNA replication initiation"/>
    <property type="evidence" value="ECO:0007669"/>
    <property type="project" value="TreeGrafter"/>
</dbReference>
<dbReference type="GO" id="GO:0004488">
    <property type="term" value="F:methylenetetrahydrofolate dehydrogenase (NADP+) activity"/>
    <property type="evidence" value="ECO:0007669"/>
    <property type="project" value="InterPro"/>
</dbReference>
<dbReference type="GO" id="GO:0005656">
    <property type="term" value="C:nuclear pre-replicative complex"/>
    <property type="evidence" value="ECO:0007669"/>
    <property type="project" value="TreeGrafter"/>
</dbReference>
<dbReference type="Gene3D" id="3.10.410.10">
    <property type="entry name" value="Formyltetrahydrofolate synthetase, domain 3"/>
    <property type="match status" value="1"/>
</dbReference>
<dbReference type="Gene3D" id="3.40.30.10">
    <property type="entry name" value="Glutaredoxin"/>
    <property type="match status" value="1"/>
</dbReference>
<dbReference type="InterPro" id="IPR027417">
    <property type="entry name" value="P-loop_NTPase"/>
</dbReference>
<dbReference type="STRING" id="84645.A0A498MS17"/>
<feature type="domain" description="Tetrahydrofolate dehydrogenase/cyclohydrolase catalytic" evidence="25">
    <location>
        <begin position="290"/>
        <end position="353"/>
    </location>
</feature>
<dbReference type="InterPro" id="IPR029034">
    <property type="entry name" value="Cystine-knot_cytokine"/>
</dbReference>
<keyword evidence="30" id="KW-1185">Reference proteome</keyword>
<reference evidence="29 30" key="1">
    <citation type="submission" date="2018-03" db="EMBL/GenBank/DDBJ databases">
        <title>Draft genome sequence of Rohu Carp (Labeo rohita).</title>
        <authorList>
            <person name="Das P."/>
            <person name="Kushwaha B."/>
            <person name="Joshi C.G."/>
            <person name="Kumar D."/>
            <person name="Nagpure N.S."/>
            <person name="Sahoo L."/>
            <person name="Das S.P."/>
            <person name="Bit A."/>
            <person name="Patnaik S."/>
            <person name="Meher P.K."/>
            <person name="Jayasankar P."/>
            <person name="Koringa P.G."/>
            <person name="Patel N.V."/>
            <person name="Hinsu A.T."/>
            <person name="Kumar R."/>
            <person name="Pandey M."/>
            <person name="Agarwal S."/>
            <person name="Srivastava S."/>
            <person name="Singh M."/>
            <person name="Iquebal M.A."/>
            <person name="Jaiswal S."/>
            <person name="Angadi U.B."/>
            <person name="Kumar N."/>
            <person name="Raza M."/>
            <person name="Shah T.M."/>
            <person name="Rai A."/>
            <person name="Jena J.K."/>
        </authorList>
    </citation>
    <scope>NUCLEOTIDE SEQUENCE [LARGE SCALE GENOMIC DNA]</scope>
    <source>
        <strain evidence="29">DASCIFA01</strain>
        <tissue evidence="29">Testis</tissue>
    </source>
</reference>
<comment type="caution">
    <text evidence="29">The sequence shown here is derived from an EMBL/GenBank/DDBJ whole genome shotgun (WGS) entry which is preliminary data.</text>
</comment>
<comment type="similarity">
    <text evidence="6 24">Belongs to the glycoprotein hormones subunit alpha family.</text>
</comment>
<dbReference type="GO" id="GO:0006979">
    <property type="term" value="P:response to oxidative stress"/>
    <property type="evidence" value="ECO:0007669"/>
    <property type="project" value="InterPro"/>
</dbReference>
<comment type="catalytic activity">
    <reaction evidence="22">
        <text>(6S)-5,6,7,8-tetrahydrofolate + formate + ATP = (6R)-10-formyltetrahydrofolate + ADP + phosphate</text>
        <dbReference type="Rhea" id="RHEA:20221"/>
        <dbReference type="ChEBI" id="CHEBI:15740"/>
        <dbReference type="ChEBI" id="CHEBI:30616"/>
        <dbReference type="ChEBI" id="CHEBI:43474"/>
        <dbReference type="ChEBI" id="CHEBI:57453"/>
        <dbReference type="ChEBI" id="CHEBI:195366"/>
        <dbReference type="ChEBI" id="CHEBI:456216"/>
        <dbReference type="EC" id="6.3.4.3"/>
    </reaction>
</comment>
<keyword evidence="18" id="KW-1015">Disulfide bond</keyword>
<keyword evidence="20" id="KW-0511">Multifunctional enzyme</keyword>
<dbReference type="PROSITE" id="PS51355">
    <property type="entry name" value="GLUTATHIONE_PEROXID_3"/>
    <property type="match status" value="1"/>
</dbReference>
<dbReference type="GO" id="GO:0031261">
    <property type="term" value="C:DNA replication preinitiation complex"/>
    <property type="evidence" value="ECO:0007669"/>
    <property type="project" value="TreeGrafter"/>
</dbReference>
<dbReference type="Gene3D" id="2.10.90.10">
    <property type="entry name" value="Cystine-knot cytokines"/>
    <property type="match status" value="1"/>
</dbReference>
<dbReference type="GO" id="GO:0004601">
    <property type="term" value="F:peroxidase activity"/>
    <property type="evidence" value="ECO:0007669"/>
    <property type="project" value="UniProtKB-KW"/>
</dbReference>
<dbReference type="PROSITE" id="PS00721">
    <property type="entry name" value="FTHFS_1"/>
    <property type="match status" value="1"/>
</dbReference>
<dbReference type="PROSITE" id="PS00766">
    <property type="entry name" value="THF_DHG_CYH_1"/>
    <property type="match status" value="1"/>
</dbReference>
<feature type="domain" description="Origin recognition complex subunit 3 N-terminal" evidence="27">
    <location>
        <begin position="1151"/>
        <end position="1388"/>
    </location>
</feature>
<evidence type="ECO:0000256" key="10">
    <source>
        <dbReference type="ARBA" id="ARBA00022563"/>
    </source>
</evidence>
<dbReference type="Pfam" id="PF02882">
    <property type="entry name" value="THF_DHG_CYH_C"/>
    <property type="match status" value="1"/>
</dbReference>
<dbReference type="PROSITE" id="PS50277">
    <property type="entry name" value="GLYCO_HORMONE_ALPHA_3"/>
    <property type="match status" value="1"/>
</dbReference>
<dbReference type="SMART" id="SM00067">
    <property type="entry name" value="GHA"/>
    <property type="match status" value="1"/>
</dbReference>
<dbReference type="InterPro" id="IPR036249">
    <property type="entry name" value="Thioredoxin-like_sf"/>
</dbReference>
<dbReference type="SUPFAM" id="SSF51735">
    <property type="entry name" value="NAD(P)-binding Rossmann-fold domains"/>
    <property type="match status" value="1"/>
</dbReference>
<evidence type="ECO:0000256" key="6">
    <source>
        <dbReference type="ARBA" id="ARBA00009128"/>
    </source>
</evidence>
<dbReference type="FunFam" id="3.40.50.300:FF:000245">
    <property type="entry name" value="C-1-tetrahydrofolate synthase, cytoplasmic"/>
    <property type="match status" value="1"/>
</dbReference>
<dbReference type="Pfam" id="PF07034">
    <property type="entry name" value="ORC3_N"/>
    <property type="match status" value="1"/>
</dbReference>
<dbReference type="GO" id="GO:0005576">
    <property type="term" value="C:extracellular region"/>
    <property type="evidence" value="ECO:0007669"/>
    <property type="project" value="UniProtKB-SubCell"/>
</dbReference>
<keyword evidence="8 24" id="KW-0964">Secreted</keyword>
<keyword evidence="19 24" id="KW-0325">Glycoprotein</keyword>
<evidence type="ECO:0000256" key="16">
    <source>
        <dbReference type="ARBA" id="ARBA00022857"/>
    </source>
</evidence>
<keyword evidence="31" id="KW-1267">Proteomics identification</keyword>
<dbReference type="InterPro" id="IPR020630">
    <property type="entry name" value="THF_DH/CycHdrlase_cat_dom"/>
</dbReference>
<dbReference type="PROSITE" id="PS00722">
    <property type="entry name" value="FTHFS_2"/>
    <property type="match status" value="1"/>
</dbReference>
<dbReference type="FunFam" id="3.10.410.10:FF:000001">
    <property type="entry name" value="Putative formate--tetrahydrofolate ligase"/>
    <property type="match status" value="1"/>
</dbReference>
<dbReference type="PRINTS" id="PR00085">
    <property type="entry name" value="THFDHDRGNASE"/>
</dbReference>
<dbReference type="InterPro" id="IPR046346">
    <property type="entry name" value="Aminoacid_DH-like_N_sf"/>
</dbReference>
<evidence type="ECO:0000256" key="2">
    <source>
        <dbReference type="ARBA" id="ARBA00004777"/>
    </source>
</evidence>
<dbReference type="SUPFAM" id="SSF52833">
    <property type="entry name" value="Thioredoxin-like"/>
    <property type="match status" value="1"/>
</dbReference>
<dbReference type="GO" id="GO:0005179">
    <property type="term" value="F:hormone activity"/>
    <property type="evidence" value="ECO:0007669"/>
    <property type="project" value="UniProtKB-KW"/>
</dbReference>
<evidence type="ECO:0000256" key="24">
    <source>
        <dbReference type="RuleBase" id="RU362129"/>
    </source>
</evidence>
<dbReference type="InterPro" id="IPR000476">
    <property type="entry name" value="Glyco_hormone"/>
</dbReference>
<dbReference type="InterPro" id="IPR000672">
    <property type="entry name" value="THF_DH/CycHdrlase"/>
</dbReference>
<comment type="pathway">
    <text evidence="2">One-carbon metabolism; tetrahydrofolate interconversion.</text>
</comment>
<dbReference type="GO" id="GO:0035999">
    <property type="term" value="P:tetrahydrofolate interconversion"/>
    <property type="evidence" value="ECO:0007669"/>
    <property type="project" value="UniProtKB-UniPathway"/>
</dbReference>
<evidence type="ECO:0000256" key="9">
    <source>
        <dbReference type="ARBA" id="ARBA00022559"/>
    </source>
</evidence>
<comment type="subunit">
    <text evidence="7">Homodimer.</text>
</comment>
<evidence type="ECO:0000313" key="30">
    <source>
        <dbReference type="Proteomes" id="UP000290572"/>
    </source>
</evidence>
<dbReference type="InterPro" id="IPR036291">
    <property type="entry name" value="NAD(P)-bd_dom_sf"/>
</dbReference>
<keyword evidence="11" id="KW-0436">Ligase</keyword>
<evidence type="ECO:0000256" key="18">
    <source>
        <dbReference type="ARBA" id="ARBA00023157"/>
    </source>
</evidence>
<dbReference type="CDD" id="cd00477">
    <property type="entry name" value="FTHFS"/>
    <property type="match status" value="1"/>
</dbReference>
<name>A0A498MS17_LABRO</name>
<comment type="subcellular location">
    <subcellularLocation>
        <location evidence="1 24">Secreted</location>
    </subcellularLocation>
</comment>
<dbReference type="InterPro" id="IPR045663">
    <property type="entry name" value="ORC3_ins"/>
</dbReference>
<dbReference type="PANTHER" id="PTHR12748">
    <property type="entry name" value="ORIGIN RECOGNITION COMPLEX SUBUNIT 3"/>
    <property type="match status" value="1"/>
</dbReference>
<evidence type="ECO:0000256" key="20">
    <source>
        <dbReference type="ARBA" id="ARBA00023268"/>
    </source>
</evidence>
<dbReference type="InterPro" id="IPR000559">
    <property type="entry name" value="Formate_THF_ligase"/>
</dbReference>
<evidence type="ECO:0000256" key="4">
    <source>
        <dbReference type="ARBA" id="ARBA00006926"/>
    </source>
</evidence>
<evidence type="ECO:0000313" key="29">
    <source>
        <dbReference type="EMBL" id="RXN24408.1"/>
    </source>
</evidence>
<evidence type="ECO:0000256" key="1">
    <source>
        <dbReference type="ARBA" id="ARBA00004613"/>
    </source>
</evidence>
<evidence type="ECO:0000256" key="14">
    <source>
        <dbReference type="ARBA" id="ARBA00022801"/>
    </source>
</evidence>
<keyword evidence="13" id="KW-0547">Nucleotide-binding</keyword>
<evidence type="ECO:0007829" key="31">
    <source>
        <dbReference type="PeptideAtlas" id="A0A498MS17"/>
    </source>
</evidence>
<evidence type="ECO:0000256" key="7">
    <source>
        <dbReference type="ARBA" id="ARBA00011738"/>
    </source>
</evidence>
<evidence type="ECO:0000256" key="13">
    <source>
        <dbReference type="ARBA" id="ARBA00022741"/>
    </source>
</evidence>
<keyword evidence="17" id="KW-0560">Oxidoreductase</keyword>
<dbReference type="PROSITE" id="PS00767">
    <property type="entry name" value="THF_DHG_CYH_2"/>
    <property type="match status" value="1"/>
</dbReference>
<dbReference type="InterPro" id="IPR020795">
    <property type="entry name" value="ORC3"/>
</dbReference>
<evidence type="ECO:0000256" key="22">
    <source>
        <dbReference type="ARBA" id="ARBA00049033"/>
    </source>
</evidence>
<dbReference type="FunFam" id="3.40.50.300:FF:001522">
    <property type="entry name" value="Probable MIS1-C1-tetrahydrofolate synthase, mitochondrial"/>
    <property type="match status" value="1"/>
</dbReference>
<dbReference type="CDD" id="cd01080">
    <property type="entry name" value="NAD_bind_m-THF_DH_Cyclohyd"/>
    <property type="match status" value="1"/>
</dbReference>
<dbReference type="InterPro" id="IPR000889">
    <property type="entry name" value="Glutathione_peroxidase"/>
</dbReference>
<dbReference type="GO" id="GO:0005524">
    <property type="term" value="F:ATP binding"/>
    <property type="evidence" value="ECO:0007669"/>
    <property type="project" value="UniProtKB-KW"/>
</dbReference>
<evidence type="ECO:0000256" key="17">
    <source>
        <dbReference type="ARBA" id="ARBA00023002"/>
    </source>
</evidence>
<dbReference type="GO" id="GO:0004477">
    <property type="term" value="F:methenyltetrahydrofolate cyclohydrolase activity"/>
    <property type="evidence" value="ECO:0007669"/>
    <property type="project" value="UniProtKB-EC"/>
</dbReference>
<dbReference type="Gene3D" id="3.40.50.720">
    <property type="entry name" value="NAD(P)-binding Rossmann-like Domain"/>
    <property type="match status" value="1"/>
</dbReference>
<keyword evidence="14" id="KW-0378">Hydrolase</keyword>
<dbReference type="InterPro" id="IPR020628">
    <property type="entry name" value="Formate_THF_ligase_CS"/>
</dbReference>
<keyword evidence="12 24" id="KW-0372">Hormone</keyword>
<evidence type="ECO:0000256" key="5">
    <source>
        <dbReference type="ARBA" id="ARBA00006985"/>
    </source>
</evidence>
<dbReference type="Proteomes" id="UP000290572">
    <property type="component" value="Unassembled WGS sequence"/>
</dbReference>
<evidence type="ECO:0000256" key="8">
    <source>
        <dbReference type="ARBA" id="ARBA00022525"/>
    </source>
</evidence>
<keyword evidence="15" id="KW-0067">ATP-binding</keyword>
<dbReference type="InterPro" id="IPR020867">
    <property type="entry name" value="THF_DH/CycHdrlase_CS"/>
</dbReference>
<comment type="catalytic activity">
    <reaction evidence="21">
        <text>(6R)-5,10-methenyltetrahydrofolate + H2O = (6R)-10-formyltetrahydrofolate + H(+)</text>
        <dbReference type="Rhea" id="RHEA:23700"/>
        <dbReference type="ChEBI" id="CHEBI:15377"/>
        <dbReference type="ChEBI" id="CHEBI:15378"/>
        <dbReference type="ChEBI" id="CHEBI:57455"/>
        <dbReference type="ChEBI" id="CHEBI:195366"/>
        <dbReference type="EC" id="3.5.4.9"/>
    </reaction>
</comment>
<evidence type="ECO:0000259" key="27">
    <source>
        <dbReference type="Pfam" id="PF07034"/>
    </source>
</evidence>
<comment type="function">
    <text evidence="23">Trifunctional enzyme that catalyzes the interconversion of three forms of one-carbon-substituted tetrahydrofolate: (6R)-5,10-methylene-5,6,7,8-tetrahydrofolate, 5,10-methenyltetrahydrofolate and (6S)-10-formyltetrahydrofolate. These derivatives of tetrahydrofolate are differentially required in nucleotide and amino acid biosynthesis, (6S)-10-formyltetrahydrofolate being required for purine biosynthesis while (6R)-5,10-methylene-5,6,7,8-tetrahydrofolate is used for serine and methionine biosynthesis for instance.</text>
</comment>
<dbReference type="CDD" id="cd20704">
    <property type="entry name" value="Orc3"/>
    <property type="match status" value="1"/>
</dbReference>
<evidence type="ECO:0000256" key="15">
    <source>
        <dbReference type="ARBA" id="ARBA00022840"/>
    </source>
</evidence>
<comment type="similarity">
    <text evidence="3">In the N-terminal section; belongs to the tetrahydrofolate dehydrogenase/cyclohydrolase family.</text>
</comment>
<dbReference type="Gene3D" id="3.40.50.10860">
    <property type="entry name" value="Leucine Dehydrogenase, chain A, domain 1"/>
    <property type="match status" value="1"/>
</dbReference>
<dbReference type="SUPFAM" id="SSF57501">
    <property type="entry name" value="Cystine-knot cytokines"/>
    <property type="match status" value="1"/>
</dbReference>
<dbReference type="Pfam" id="PF00236">
    <property type="entry name" value="Hormone_6"/>
    <property type="match status" value="1"/>
</dbReference>
<comment type="subunit">
    <text evidence="24">Heterodimer of an alpha and a beta chain.</text>
</comment>
<dbReference type="PROSITE" id="PS00779">
    <property type="entry name" value="GLYCO_HORMONE_ALPHA_1"/>
    <property type="match status" value="1"/>
</dbReference>
<evidence type="ECO:0000259" key="25">
    <source>
        <dbReference type="Pfam" id="PF00763"/>
    </source>
</evidence>
<dbReference type="UniPathway" id="UPA00193"/>
<dbReference type="Pfam" id="PF00763">
    <property type="entry name" value="THF_DHG_CYH"/>
    <property type="match status" value="1"/>
</dbReference>
<gene>
    <name evidence="29" type="ORF">ROHU_006171</name>
</gene>
<feature type="domain" description="Tetrahydrofolate dehydrogenase/cyclohydrolase NAD(P)-binding" evidence="26">
    <location>
        <begin position="374"/>
        <end position="521"/>
    </location>
</feature>
<keyword evidence="16" id="KW-0521">NADP</keyword>
<dbReference type="InterPro" id="IPR020631">
    <property type="entry name" value="THF_DH/CycHdrlase_NAD-bd_dom"/>
</dbReference>
<evidence type="ECO:0000256" key="3">
    <source>
        <dbReference type="ARBA" id="ARBA00005559"/>
    </source>
</evidence>
<evidence type="ECO:0000259" key="28">
    <source>
        <dbReference type="Pfam" id="PF19675"/>
    </source>
</evidence>
<dbReference type="Gene3D" id="3.40.50.300">
    <property type="entry name" value="P-loop containing nucleotide triphosphate hydrolases"/>
    <property type="match status" value="2"/>
</dbReference>
<dbReference type="GO" id="GO:0005664">
    <property type="term" value="C:nuclear origin of replication recognition complex"/>
    <property type="evidence" value="ECO:0007669"/>
    <property type="project" value="InterPro"/>
</dbReference>
<dbReference type="Pfam" id="PF01268">
    <property type="entry name" value="FTHFS"/>
    <property type="match status" value="2"/>
</dbReference>
<evidence type="ECO:0000259" key="26">
    <source>
        <dbReference type="Pfam" id="PF02882"/>
    </source>
</evidence>
<evidence type="ECO:0000256" key="11">
    <source>
        <dbReference type="ARBA" id="ARBA00022598"/>
    </source>
</evidence>
<organism evidence="29 30">
    <name type="scientific">Labeo rohita</name>
    <name type="common">Indian major carp</name>
    <name type="synonym">Cyprinus rohita</name>
    <dbReference type="NCBI Taxonomy" id="84645"/>
    <lineage>
        <taxon>Eukaryota</taxon>
        <taxon>Metazoa</taxon>
        <taxon>Chordata</taxon>
        <taxon>Craniata</taxon>
        <taxon>Vertebrata</taxon>
        <taxon>Euteleostomi</taxon>
        <taxon>Actinopterygii</taxon>
        <taxon>Neopterygii</taxon>
        <taxon>Teleostei</taxon>
        <taxon>Ostariophysi</taxon>
        <taxon>Cypriniformes</taxon>
        <taxon>Cyprinidae</taxon>
        <taxon>Labeoninae</taxon>
        <taxon>Labeonini</taxon>
        <taxon>Labeo</taxon>
    </lineage>
</organism>
<dbReference type="FunFam" id="3.40.50.720:FF:000006">
    <property type="entry name" value="Bifunctional protein FolD"/>
    <property type="match status" value="1"/>
</dbReference>
<dbReference type="GO" id="GO:0004329">
    <property type="term" value="F:formate-tetrahydrofolate ligase activity"/>
    <property type="evidence" value="ECO:0007669"/>
    <property type="project" value="UniProtKB-EC"/>
</dbReference>
<dbReference type="FunFam" id="3.40.50.10860:FF:000005">
    <property type="entry name" value="C-1-tetrahydrofolate synthase, cytoplasmic, putative"/>
    <property type="match status" value="1"/>
</dbReference>
<dbReference type="EMBL" id="QBIY01012540">
    <property type="protein sequence ID" value="RXN24408.1"/>
    <property type="molecule type" value="Genomic_DNA"/>
</dbReference>
<protein>
    <recommendedName>
        <fullName evidence="24">Glycoprotein hormones alpha chain</fullName>
    </recommendedName>
</protein>
<dbReference type="InterPro" id="IPR045667">
    <property type="entry name" value="ORC3_N"/>
</dbReference>
<dbReference type="Pfam" id="PF00255">
    <property type="entry name" value="GSHPx"/>
    <property type="match status" value="1"/>
</dbReference>
<evidence type="ECO:0000256" key="23">
    <source>
        <dbReference type="ARBA" id="ARBA00059708"/>
    </source>
</evidence>
<dbReference type="Pfam" id="PF19675">
    <property type="entry name" value="ORC3_ins"/>
    <property type="match status" value="1"/>
</dbReference>
<sequence length="1554" mass="171850">MYPRSDMNNFGCEECKLKENNIFSKPGAPVYQCMGCCFSRAYPTPLRSKKTMLVPKNITSEATCCVAKEVKRVLMHHGCQWRPDEDPLPLLEMYTVAIMCCAEASPFLSPECEHVTDVLEKLSWSCLNLLLSFSEQIPGALWEEFQSSVKMAHSILQAHGNSQLHTLLTLAEDSGVWSNATLCSLLSSDTPNVEKVHEFLSREGPELLHMRIKHLIKQKHMDKAARLAKTCAEFPEFGGKKNFRQIYLVCLCEIKPQEELMQEVRGRLKEDVEGMRKTHPNFKPGLVVLQIGINAVHVKLPRTATENEVMRSIMEVNEDSKVHGLIVQLPLDSIHTINTERIINTVAPEKDVDGLTSINAGKLARGDLGDCFIPCTPNGCMELVKQTGVSLAGKRAVVIGRSKIVGAPMHDLLLWNHATVMTCHSKTADLASEVGKADILVTGIGKPEMVRGEWLKDGAIVIDCGINTIADSSRPSGKRVVGDVHYDSAKEKAAFITPVPGGVGPMTVAMLMQNTVLSAKHFLQIQEPGKWNITYTKLNLQRPVPSDVAISRSCVPKPIECLAKEIGLFSDEVELYGRTKAKVQLKTIDRLQAQPDGKYVVVTGITPTPLGEGKSTTTIGLVQALGAHLKLNAFACVRQPSQGPTFGIKGGAAGGGYSQVIPMEEFNLHLTGDIHAITAANNLVAAAIDARMFHEATQSDKKLGIKKTDPSTLTEEEITRFVRLDIDPESITWQRVLDTNDRFLRKITIGQSPTEKGFTRTGVCGALTVLMRDAIKPNLMQTLEGNPVFVHAGPFANIAHGNSSILADKIALKLVGPQGFVVTEAGFGADIGMEKFFNIKCRNSGLKPHVVVLVATVRALKMHGGGPTVTAGTPLPKEYIEENLALLEAGCSNMRKQVENAQLFGVPVVVAVNAFKTDTKAELDLICKLAKEAGAFDAVHCCHWADGGAGAAELARAVQKAADLPSSFKFLYDVELPIADKIRIIAQKIYGADDIELLPEAQHKVDLYSKQGFAGLPICMAKTHLSLSHDAEKKGVPTGFVLPIRDIRASVGAGFLYPLVGTENCSDGEILNSLKYVRPGEGYKPAFTIFEKCIVNGSDAHPVFSYLKDKLPYPDDDPMSFMQDPKYLVWNPISRNDISWNFEKFLIGPEGVNVPDHAMTFRSLCNLLQDSVTPFVVSVHAKECAAVKLLIQKVLEQLMGKGVSVDEEQEDDTSLLQKTQCTISALCQWYKTVSKKCTKVALERTENSTNNDSPQSLPVVVIFKDFEAFNSHVLQDFILICSRYAQELPFVFIFGIATSPSAIQHRLPHSVSSLLCIEVFHSLSCTQHLASVFDKLILNSQFPFKLSSRVIQVLVGIFLYHDFSVQNFVKGLQFSMLEHFNSQPLSVLCCQKQEALLSAKTLSKQNVERIRHLPSFMRYVETQEPQEQVRLLTSDEHVKEVCQKLLKNLHKYHKHYYPILQCLHSLTSSLPKFPLGKHIRELHVSCIEKNLWETEEYDSALQLLRILAKDELVAALRKCAEILKSANTKRMQNVLQQFEDFIGKLEALEANYLH</sequence>
<proteinExistence type="evidence at protein level"/>
<evidence type="ECO:0000256" key="21">
    <source>
        <dbReference type="ARBA" id="ARBA00036357"/>
    </source>
</evidence>
<dbReference type="PANTHER" id="PTHR12748:SF0">
    <property type="entry name" value="ORIGIN RECOGNITION COMPLEX SUBUNIT 3"/>
    <property type="match status" value="1"/>
</dbReference>
<evidence type="ECO:0000256" key="12">
    <source>
        <dbReference type="ARBA" id="ARBA00022702"/>
    </source>
</evidence>